<reference evidence="8 9" key="1">
    <citation type="journal article" date="2021" name="Genome Biol. Evol.">
        <title>Complete Genome Sequencing of a Novel Gloeobacter Species from a Waterfall Cave in Mexico.</title>
        <authorList>
            <person name="Saw J.H."/>
            <person name="Cardona T."/>
            <person name="Montejano G."/>
        </authorList>
    </citation>
    <scope>NUCLEOTIDE SEQUENCE [LARGE SCALE GENOMIC DNA]</scope>
    <source>
        <strain evidence="8">MG652769</strain>
    </source>
</reference>
<dbReference type="Pfam" id="PF04542">
    <property type="entry name" value="Sigma70_r2"/>
    <property type="match status" value="1"/>
</dbReference>
<evidence type="ECO:0000256" key="3">
    <source>
        <dbReference type="ARBA" id="ARBA00023082"/>
    </source>
</evidence>
<dbReference type="Pfam" id="PF04545">
    <property type="entry name" value="Sigma70_r4"/>
    <property type="match status" value="1"/>
</dbReference>
<dbReference type="PANTHER" id="PTHR43133:SF62">
    <property type="entry name" value="RNA POLYMERASE SIGMA FACTOR SIGZ"/>
    <property type="match status" value="1"/>
</dbReference>
<evidence type="ECO:0000256" key="4">
    <source>
        <dbReference type="ARBA" id="ARBA00023125"/>
    </source>
</evidence>
<dbReference type="Gene3D" id="1.10.1740.10">
    <property type="match status" value="1"/>
</dbReference>
<keyword evidence="9" id="KW-1185">Reference proteome</keyword>
<evidence type="ECO:0000313" key="8">
    <source>
        <dbReference type="EMBL" id="UFP96032.1"/>
    </source>
</evidence>
<name>A0ABY3PQR1_9CYAN</name>
<evidence type="ECO:0000259" key="6">
    <source>
        <dbReference type="Pfam" id="PF04542"/>
    </source>
</evidence>
<dbReference type="SUPFAM" id="SSF88659">
    <property type="entry name" value="Sigma3 and sigma4 domains of RNA polymerase sigma factors"/>
    <property type="match status" value="1"/>
</dbReference>
<dbReference type="NCBIfam" id="NF009172">
    <property type="entry name" value="PRK12519.1"/>
    <property type="match status" value="1"/>
</dbReference>
<evidence type="ECO:0000259" key="7">
    <source>
        <dbReference type="Pfam" id="PF04545"/>
    </source>
</evidence>
<dbReference type="RefSeq" id="WP_230843275.1">
    <property type="nucleotide sequence ID" value="NZ_CP063845.1"/>
</dbReference>
<dbReference type="InterPro" id="IPR036388">
    <property type="entry name" value="WH-like_DNA-bd_sf"/>
</dbReference>
<feature type="domain" description="RNA polymerase sigma-70 region 4" evidence="7">
    <location>
        <begin position="140"/>
        <end position="189"/>
    </location>
</feature>
<dbReference type="Proteomes" id="UP001054846">
    <property type="component" value="Chromosome"/>
</dbReference>
<dbReference type="InterPro" id="IPR013325">
    <property type="entry name" value="RNA_pol_sigma_r2"/>
</dbReference>
<dbReference type="CDD" id="cd06171">
    <property type="entry name" value="Sigma70_r4"/>
    <property type="match status" value="1"/>
</dbReference>
<sequence>MTRSPQDESTDDLASKTDEELFVRLKNREAAVLALLFRRYGHLVYGQACSILKNPQEAEDLTQDIFVELWRNASKNTSCRYFIAYLTTMTRSRAIDKLRSRSRHLKLVEKSGLNSLTQLSAPTPIERAAATERRRQIRTALTQLPQKQCQVIEMAYDQGYSQTEIARRLNLPLGTVKTCTRQGLLKLRQILLNQDSMIHE</sequence>
<dbReference type="Gene3D" id="1.10.10.10">
    <property type="entry name" value="Winged helix-like DNA-binding domain superfamily/Winged helix DNA-binding domain"/>
    <property type="match status" value="1"/>
</dbReference>
<accession>A0ABY3PQR1</accession>
<keyword evidence="5" id="KW-0804">Transcription</keyword>
<evidence type="ECO:0000256" key="5">
    <source>
        <dbReference type="ARBA" id="ARBA00023163"/>
    </source>
</evidence>
<proteinExistence type="inferred from homology"/>
<evidence type="ECO:0000256" key="2">
    <source>
        <dbReference type="ARBA" id="ARBA00023015"/>
    </source>
</evidence>
<dbReference type="InterPro" id="IPR007627">
    <property type="entry name" value="RNA_pol_sigma70_r2"/>
</dbReference>
<feature type="domain" description="RNA polymerase sigma-70 region 2" evidence="6">
    <location>
        <begin position="36"/>
        <end position="103"/>
    </location>
</feature>
<gene>
    <name evidence="8" type="ORF">ISF26_07425</name>
</gene>
<dbReference type="InterPro" id="IPR014284">
    <property type="entry name" value="RNA_pol_sigma-70_dom"/>
</dbReference>
<dbReference type="SUPFAM" id="SSF88946">
    <property type="entry name" value="Sigma2 domain of RNA polymerase sigma factors"/>
    <property type="match status" value="1"/>
</dbReference>
<dbReference type="InterPro" id="IPR039425">
    <property type="entry name" value="RNA_pol_sigma-70-like"/>
</dbReference>
<keyword evidence="3" id="KW-0731">Sigma factor</keyword>
<dbReference type="InterPro" id="IPR007630">
    <property type="entry name" value="RNA_pol_sigma70_r4"/>
</dbReference>
<dbReference type="NCBIfam" id="TIGR02937">
    <property type="entry name" value="sigma70-ECF"/>
    <property type="match status" value="1"/>
</dbReference>
<dbReference type="InterPro" id="IPR013324">
    <property type="entry name" value="RNA_pol_sigma_r3/r4-like"/>
</dbReference>
<keyword evidence="4" id="KW-0238">DNA-binding</keyword>
<protein>
    <submittedName>
        <fullName evidence="8">Sigma-70 family RNA polymerase sigma factor</fullName>
    </submittedName>
</protein>
<dbReference type="EMBL" id="CP063845">
    <property type="protein sequence ID" value="UFP96032.1"/>
    <property type="molecule type" value="Genomic_DNA"/>
</dbReference>
<comment type="similarity">
    <text evidence="1">Belongs to the sigma-70 factor family. ECF subfamily.</text>
</comment>
<evidence type="ECO:0000313" key="9">
    <source>
        <dbReference type="Proteomes" id="UP001054846"/>
    </source>
</evidence>
<evidence type="ECO:0000256" key="1">
    <source>
        <dbReference type="ARBA" id="ARBA00010641"/>
    </source>
</evidence>
<dbReference type="PANTHER" id="PTHR43133">
    <property type="entry name" value="RNA POLYMERASE ECF-TYPE SIGMA FACTO"/>
    <property type="match status" value="1"/>
</dbReference>
<keyword evidence="2" id="KW-0805">Transcription regulation</keyword>
<organism evidence="8 9">
    <name type="scientific">Gloeobacter morelensis MG652769</name>
    <dbReference type="NCBI Taxonomy" id="2781736"/>
    <lineage>
        <taxon>Bacteria</taxon>
        <taxon>Bacillati</taxon>
        <taxon>Cyanobacteriota</taxon>
        <taxon>Cyanophyceae</taxon>
        <taxon>Gloeobacterales</taxon>
        <taxon>Gloeobacteraceae</taxon>
        <taxon>Gloeobacter</taxon>
        <taxon>Gloeobacter morelensis</taxon>
    </lineage>
</organism>